<reference evidence="1" key="1">
    <citation type="journal article" date="2021" name="Proc. Natl. Acad. Sci. U.S.A.">
        <title>A Catalog of Tens of Thousands of Viruses from Human Metagenomes Reveals Hidden Associations with Chronic Diseases.</title>
        <authorList>
            <person name="Tisza M.J."/>
            <person name="Buck C.B."/>
        </authorList>
    </citation>
    <scope>NUCLEOTIDE SEQUENCE</scope>
    <source>
        <strain evidence="1">Ct87j35</strain>
    </source>
</reference>
<organism evidence="1">
    <name type="scientific">Siphoviridae sp. ct87j35</name>
    <dbReference type="NCBI Taxonomy" id="2825356"/>
    <lineage>
        <taxon>Viruses</taxon>
        <taxon>Duplodnaviria</taxon>
        <taxon>Heunggongvirae</taxon>
        <taxon>Uroviricota</taxon>
        <taxon>Caudoviricetes</taxon>
    </lineage>
</organism>
<evidence type="ECO:0000313" key="1">
    <source>
        <dbReference type="EMBL" id="DAG01642.1"/>
    </source>
</evidence>
<dbReference type="EMBL" id="BK016196">
    <property type="protein sequence ID" value="DAG01642.1"/>
    <property type="molecule type" value="Genomic_DNA"/>
</dbReference>
<proteinExistence type="predicted"/>
<sequence length="65" mass="7221">MKNIVHRLGNLLTVKTIVTLILTGVFARLSLDGCIPQEYLAVYTMVIGFYFGSQKLDDTSKDIGK</sequence>
<accession>A0A8S5V4G4</accession>
<protein>
    <submittedName>
        <fullName evidence="1">Holin</fullName>
    </submittedName>
</protein>
<name>A0A8S5V4G4_9CAUD</name>